<organism evidence="1 2">
    <name type="scientific">Listeria booriae</name>
    <dbReference type="NCBI Taxonomy" id="1552123"/>
    <lineage>
        <taxon>Bacteria</taxon>
        <taxon>Bacillati</taxon>
        <taxon>Bacillota</taxon>
        <taxon>Bacilli</taxon>
        <taxon>Bacillales</taxon>
        <taxon>Listeriaceae</taxon>
        <taxon>Listeria</taxon>
    </lineage>
</organism>
<dbReference type="InterPro" id="IPR014710">
    <property type="entry name" value="RmlC-like_jellyroll"/>
</dbReference>
<accession>A0A7X0XVM0</accession>
<evidence type="ECO:0000313" key="2">
    <source>
        <dbReference type="Proteomes" id="UP000539064"/>
    </source>
</evidence>
<gene>
    <name evidence="1" type="ORF">HCA52_03545</name>
</gene>
<evidence type="ECO:0000313" key="1">
    <source>
        <dbReference type="EMBL" id="MBC1792482.1"/>
    </source>
</evidence>
<dbReference type="Proteomes" id="UP000539064">
    <property type="component" value="Unassembled WGS sequence"/>
</dbReference>
<dbReference type="EMBL" id="JAARVG010000002">
    <property type="protein sequence ID" value="MBC1792482.1"/>
    <property type="molecule type" value="Genomic_DNA"/>
</dbReference>
<name>A0A7X0XVM0_9LIST</name>
<dbReference type="SUPFAM" id="SSF46785">
    <property type="entry name" value="Winged helix' DNA-binding domain"/>
    <property type="match status" value="1"/>
</dbReference>
<dbReference type="InterPro" id="IPR036390">
    <property type="entry name" value="WH_DNA-bd_sf"/>
</dbReference>
<dbReference type="AlphaFoldDB" id="A0A7X0XVM0"/>
<protein>
    <submittedName>
        <fullName evidence="1">Crp/Fnr family transcriptional regulator</fullName>
    </submittedName>
</protein>
<sequence>MMDETKIIELKKGEILKEDGTYKVLSGRLICKTTKQLLYFTNVGDRIIVDPTFFQNAFHYEAKEKVILADVAHTPSFNGIKARQELQWKITVALIERVDSCSEPMKKRFMLLLYQVGRESGYLNDKDVCVLPNVLTHRELSKYVGCTREYLSSMRKQLIKEGKLSGERGWVLLKWSEWPADLSR</sequence>
<reference evidence="1 2" key="1">
    <citation type="submission" date="2020-03" db="EMBL/GenBank/DDBJ databases">
        <title>Soil Listeria distribution.</title>
        <authorList>
            <person name="Liao J."/>
            <person name="Wiedmann M."/>
        </authorList>
    </citation>
    <scope>NUCLEOTIDE SEQUENCE [LARGE SCALE GENOMIC DNA]</scope>
    <source>
        <strain evidence="1 2">FSL L7-0978</strain>
    </source>
</reference>
<dbReference type="RefSeq" id="WP_185492204.1">
    <property type="nucleotide sequence ID" value="NZ_JAARVC010000009.1"/>
</dbReference>
<dbReference type="Gene3D" id="2.60.120.10">
    <property type="entry name" value="Jelly Rolls"/>
    <property type="match status" value="1"/>
</dbReference>
<comment type="caution">
    <text evidence="1">The sequence shown here is derived from an EMBL/GenBank/DDBJ whole genome shotgun (WGS) entry which is preliminary data.</text>
</comment>
<proteinExistence type="predicted"/>